<organism evidence="2 3">
    <name type="scientific">Ascosphaera apis ARSEF 7405</name>
    <dbReference type="NCBI Taxonomy" id="392613"/>
    <lineage>
        <taxon>Eukaryota</taxon>
        <taxon>Fungi</taxon>
        <taxon>Dikarya</taxon>
        <taxon>Ascomycota</taxon>
        <taxon>Pezizomycotina</taxon>
        <taxon>Eurotiomycetes</taxon>
        <taxon>Eurotiomycetidae</taxon>
        <taxon>Onygenales</taxon>
        <taxon>Ascosphaeraceae</taxon>
        <taxon>Ascosphaera</taxon>
    </lineage>
</organism>
<feature type="region of interest" description="Disordered" evidence="1">
    <location>
        <begin position="947"/>
        <end position="969"/>
    </location>
</feature>
<feature type="compositionally biased region" description="Polar residues" evidence="1">
    <location>
        <begin position="677"/>
        <end position="709"/>
    </location>
</feature>
<feature type="compositionally biased region" description="Polar residues" evidence="1">
    <location>
        <begin position="596"/>
        <end position="617"/>
    </location>
</feature>
<evidence type="ECO:0000256" key="1">
    <source>
        <dbReference type="SAM" id="MobiDB-lite"/>
    </source>
</evidence>
<feature type="compositionally biased region" description="Polar residues" evidence="1">
    <location>
        <begin position="537"/>
        <end position="556"/>
    </location>
</feature>
<evidence type="ECO:0000313" key="2">
    <source>
        <dbReference type="EMBL" id="KZZ88407.1"/>
    </source>
</evidence>
<comment type="caution">
    <text evidence="2">The sequence shown here is derived from an EMBL/GenBank/DDBJ whole genome shotgun (WGS) entry which is preliminary data.</text>
</comment>
<proteinExistence type="predicted"/>
<dbReference type="Proteomes" id="UP000242877">
    <property type="component" value="Unassembled WGS sequence"/>
</dbReference>
<dbReference type="VEuPathDB" id="FungiDB:AAP_04979"/>
<protein>
    <submittedName>
        <fullName evidence="2">Uncharacterized protein</fullName>
    </submittedName>
</protein>
<feature type="compositionally biased region" description="Polar residues" evidence="1">
    <location>
        <begin position="640"/>
        <end position="649"/>
    </location>
</feature>
<accession>A0A167W501</accession>
<feature type="compositionally biased region" description="Polar residues" evidence="1">
    <location>
        <begin position="278"/>
        <end position="297"/>
    </location>
</feature>
<feature type="region of interest" description="Disordered" evidence="1">
    <location>
        <begin position="471"/>
        <end position="494"/>
    </location>
</feature>
<feature type="region of interest" description="Disordered" evidence="1">
    <location>
        <begin position="537"/>
        <end position="562"/>
    </location>
</feature>
<keyword evidence="3" id="KW-1185">Reference proteome</keyword>
<feature type="compositionally biased region" description="Polar residues" evidence="1">
    <location>
        <begin position="907"/>
        <end position="926"/>
    </location>
</feature>
<dbReference type="EMBL" id="AZGZ01000026">
    <property type="protein sequence ID" value="KZZ88407.1"/>
    <property type="molecule type" value="Genomic_DNA"/>
</dbReference>
<reference evidence="2 3" key="1">
    <citation type="journal article" date="2016" name="Genome Biol. Evol.">
        <title>Divergent and convergent evolution of fungal pathogenicity.</title>
        <authorList>
            <person name="Shang Y."/>
            <person name="Xiao G."/>
            <person name="Zheng P."/>
            <person name="Cen K."/>
            <person name="Zhan S."/>
            <person name="Wang C."/>
        </authorList>
    </citation>
    <scope>NUCLEOTIDE SEQUENCE [LARGE SCALE GENOMIC DNA]</scope>
    <source>
        <strain evidence="2 3">ARSEF 7405</strain>
    </source>
</reference>
<evidence type="ECO:0000313" key="3">
    <source>
        <dbReference type="Proteomes" id="UP000242877"/>
    </source>
</evidence>
<feature type="region of interest" description="Disordered" evidence="1">
    <location>
        <begin position="277"/>
        <end position="412"/>
    </location>
</feature>
<feature type="region of interest" description="Disordered" evidence="1">
    <location>
        <begin position="907"/>
        <end position="928"/>
    </location>
</feature>
<name>A0A167W501_9EURO</name>
<feature type="region of interest" description="Disordered" evidence="1">
    <location>
        <begin position="596"/>
        <end position="709"/>
    </location>
</feature>
<dbReference type="AlphaFoldDB" id="A0A167W501"/>
<feature type="compositionally biased region" description="Polar residues" evidence="1">
    <location>
        <begin position="752"/>
        <end position="770"/>
    </location>
</feature>
<sequence length="1009" mass="111180">MPTLKQLTCNIEWANAPVPFKEFGTTYGDGVVESYIAIPDSPTPFAIRLQSHGHIAPGLAMFVFVDGVYQCNRNRDNLSYSLDPGANVTEMSEVVFRVRQKEEQLPDGTWIGKPWRFEPLRIVPENTRETRDSAQPDLSHLGTIHVFILRCHGSNLDGTVTPDSGMEAFLDLEEVNKEMSQMRLSALSPVQFNQPVFASFDGPCDGMHQYYVTKHGVLRRCSREPSPERAFDKREILKCRRHRCRQYRHESSADDDASSEQYNGSCTCVHDEDDDTDATSYSSMKLHTQKRSVSASDRIQRANCRHETKTTRARRHTHQSQQPRCGAHDNYVKRTHSCQGRREKRGDSGSLYGRRQHFSPFPDDASYTYTSSDDVMSRRTRSKRQTSAPSTENRPAEGYPSGQPTYRGTSEYVDQGGNRIVVPPIVLHVNQAPVPIVQPQPIPQEKAKKARSISSGCYIVKNGQRILKKKGWNAASSSEDLTEDDNDSSRSTCVSPIGVSSNGWAQEVTSHHPLQACGTKNDRAWLSWIKGTGIQHDGNSGSIRSFNGHSSSTPPNGSGAHASWTNAAATAAHNGQNIRAGAAETNVQQSINTGAWAQSNDGGWHQDVNSAGVTTDQAAGKWCEESGSWGNTNGDKDGWSHQQATSWDSQNDHANGDAWDQPAVKNTTWDAPGTHGASAQTATWETSDTNNSNQPAGVACQPNQTTGWDTNVTDQTINAIQTDAWDVNCPGKWTEGASNPAKSGNKVPPNPANSTQSATHTSPKQPQNPMQEDRGKKSEYTQIGSLPTPSSCRTPDTILLNETPLYQVPASVAASKALTHQVQPGQESSYVHRIKKPKYIDNLQQPYAKFVFHYRKSDVVEKRFNVKLTPNAAEERMKLEKLPKAEILNRLLMAQGLLDEDTLLRSKSLTTQPSPNRHSASITLPKNANEGIPSSAISMVNFGPIEAKEQNGSLPGNEPVSWGPQQSAGTQGFLQTVNTKLQAHVEDVHDSQHNNGGWYIQDESAVRAW</sequence>
<feature type="region of interest" description="Disordered" evidence="1">
    <location>
        <begin position="730"/>
        <end position="796"/>
    </location>
</feature>
<feature type="compositionally biased region" description="Low complexity" evidence="1">
    <location>
        <begin position="363"/>
        <end position="374"/>
    </location>
</feature>
<gene>
    <name evidence="2" type="ORF">AAP_04979</name>
</gene>
<feature type="compositionally biased region" description="Basic and acidic residues" evidence="1">
    <location>
        <begin position="298"/>
        <end position="310"/>
    </location>
</feature>
<dbReference type="OrthoDB" id="5423516at2759"/>
<feature type="compositionally biased region" description="Polar residues" evidence="1">
    <location>
        <begin position="780"/>
        <end position="794"/>
    </location>
</feature>